<dbReference type="InterPro" id="IPR017970">
    <property type="entry name" value="Homeobox_CS"/>
</dbReference>
<evidence type="ECO:0000256" key="6">
    <source>
        <dbReference type="ARBA" id="ARBA00023242"/>
    </source>
</evidence>
<dbReference type="GO" id="GO:0005634">
    <property type="term" value="C:nucleus"/>
    <property type="evidence" value="ECO:0007669"/>
    <property type="project" value="UniProtKB-SubCell"/>
</dbReference>
<feature type="compositionally biased region" description="Polar residues" evidence="12">
    <location>
        <begin position="302"/>
        <end position="311"/>
    </location>
</feature>
<dbReference type="AlphaFoldDB" id="Q5EVI8"/>
<comment type="subunit">
    <text evidence="8">Interacts (via the homeobox) with NRL (via the leucine-zipper domain). Interacts with PDC, RAX2, RORB and SCA7.</text>
</comment>
<evidence type="ECO:0000256" key="9">
    <source>
        <dbReference type="ARBA" id="ARBA00070771"/>
    </source>
</evidence>
<keyword evidence="6 10" id="KW-0539">Nucleus</keyword>
<feature type="compositionally biased region" description="Polar residues" evidence="12">
    <location>
        <begin position="168"/>
        <end position="179"/>
    </location>
</feature>
<protein>
    <recommendedName>
        <fullName evidence="9">Cone-rod homeobox protein</fullName>
    </recommendedName>
</protein>
<dbReference type="SMART" id="SM00389">
    <property type="entry name" value="HOX"/>
    <property type="match status" value="1"/>
</dbReference>
<dbReference type="Gene3D" id="1.10.10.60">
    <property type="entry name" value="Homeodomain-like"/>
    <property type="match status" value="1"/>
</dbReference>
<evidence type="ECO:0000259" key="13">
    <source>
        <dbReference type="PROSITE" id="PS50071"/>
    </source>
</evidence>
<evidence type="ECO:0000256" key="1">
    <source>
        <dbReference type="ARBA" id="ARBA00004123"/>
    </source>
</evidence>
<dbReference type="GO" id="GO:0000981">
    <property type="term" value="F:DNA-binding transcription factor activity, RNA polymerase II-specific"/>
    <property type="evidence" value="ECO:0007669"/>
    <property type="project" value="InterPro"/>
</dbReference>
<dbReference type="InterPro" id="IPR001356">
    <property type="entry name" value="HD"/>
</dbReference>
<keyword evidence="5 10" id="KW-0371">Homeobox</keyword>
<evidence type="ECO:0000256" key="11">
    <source>
        <dbReference type="RuleBase" id="RU000682"/>
    </source>
</evidence>
<evidence type="ECO:0000256" key="3">
    <source>
        <dbReference type="ARBA" id="ARBA00022902"/>
    </source>
</evidence>
<evidence type="ECO:0000256" key="5">
    <source>
        <dbReference type="ARBA" id="ARBA00023155"/>
    </source>
</evidence>
<dbReference type="PANTHER" id="PTHR45793:SF5">
    <property type="entry name" value="HOMEOTIC PROTEIN OCELLILESS"/>
    <property type="match status" value="1"/>
</dbReference>
<feature type="domain" description="Homeobox" evidence="13">
    <location>
        <begin position="108"/>
        <end position="168"/>
    </location>
</feature>
<dbReference type="InterPro" id="IPR009057">
    <property type="entry name" value="Homeodomain-like_sf"/>
</dbReference>
<organism evidence="14">
    <name type="scientific">Oikopleura dioica</name>
    <name type="common">Tunicate</name>
    <dbReference type="NCBI Taxonomy" id="34765"/>
    <lineage>
        <taxon>Eukaryota</taxon>
        <taxon>Metazoa</taxon>
        <taxon>Chordata</taxon>
        <taxon>Tunicata</taxon>
        <taxon>Appendicularia</taxon>
        <taxon>Copelata</taxon>
        <taxon>Oikopleuridae</taxon>
        <taxon>Oikopleura</taxon>
    </lineage>
</organism>
<dbReference type="FunFam" id="1.10.10.60:FF:000068">
    <property type="entry name" value="Orthodenticle homeobox 1"/>
    <property type="match status" value="1"/>
</dbReference>
<keyword evidence="2" id="KW-0217">Developmental protein</keyword>
<evidence type="ECO:0000256" key="10">
    <source>
        <dbReference type="PROSITE-ProRule" id="PRU00108"/>
    </source>
</evidence>
<name>Q5EVI8_OIKDI</name>
<keyword evidence="3" id="KW-0524">Neurogenesis</keyword>
<evidence type="ECO:0000256" key="4">
    <source>
        <dbReference type="ARBA" id="ARBA00023125"/>
    </source>
</evidence>
<dbReference type="PROSITE" id="PS50071">
    <property type="entry name" value="HOMEOBOX_2"/>
    <property type="match status" value="1"/>
</dbReference>
<dbReference type="GO" id="GO:0000978">
    <property type="term" value="F:RNA polymerase II cis-regulatory region sequence-specific DNA binding"/>
    <property type="evidence" value="ECO:0007669"/>
    <property type="project" value="TreeGrafter"/>
</dbReference>
<comment type="subcellular location">
    <subcellularLocation>
        <location evidence="1 10 11">Nucleus</location>
    </subcellularLocation>
</comment>
<dbReference type="CDD" id="cd00086">
    <property type="entry name" value="homeodomain"/>
    <property type="match status" value="1"/>
</dbReference>
<dbReference type="PROSITE" id="PS00027">
    <property type="entry name" value="HOMEOBOX_1"/>
    <property type="match status" value="1"/>
</dbReference>
<feature type="compositionally biased region" description="Low complexity" evidence="12">
    <location>
        <begin position="312"/>
        <end position="328"/>
    </location>
</feature>
<dbReference type="PANTHER" id="PTHR45793">
    <property type="entry name" value="HOMEOBOX PROTEIN"/>
    <property type="match status" value="1"/>
</dbReference>
<feature type="region of interest" description="Disordered" evidence="12">
    <location>
        <begin position="165"/>
        <end position="226"/>
    </location>
</feature>
<feature type="compositionally biased region" description="Low complexity" evidence="12">
    <location>
        <begin position="207"/>
        <end position="218"/>
    </location>
</feature>
<proteinExistence type="predicted"/>
<dbReference type="GO" id="GO:0045944">
    <property type="term" value="P:positive regulation of transcription by RNA polymerase II"/>
    <property type="evidence" value="ECO:0007669"/>
    <property type="project" value="UniProtKB-ARBA"/>
</dbReference>
<dbReference type="EMBL" id="AY705682">
    <property type="protein sequence ID" value="AAW23070.1"/>
    <property type="molecule type" value="Genomic_DNA"/>
</dbReference>
<evidence type="ECO:0000313" key="14">
    <source>
        <dbReference type="EMBL" id="AAW23070.1"/>
    </source>
</evidence>
<evidence type="ECO:0000256" key="8">
    <source>
        <dbReference type="ARBA" id="ARBA00063005"/>
    </source>
</evidence>
<dbReference type="GO" id="GO:0007399">
    <property type="term" value="P:nervous system development"/>
    <property type="evidence" value="ECO:0007669"/>
    <property type="project" value="UniProtKB-KW"/>
</dbReference>
<dbReference type="SUPFAM" id="SSF46689">
    <property type="entry name" value="Homeodomain-like"/>
    <property type="match status" value="1"/>
</dbReference>
<feature type="region of interest" description="Disordered" evidence="12">
    <location>
        <begin position="275"/>
        <end position="338"/>
    </location>
</feature>
<dbReference type="Pfam" id="PF00046">
    <property type="entry name" value="Homeodomain"/>
    <property type="match status" value="1"/>
</dbReference>
<reference evidence="14" key="1">
    <citation type="journal article" date="2005" name="Curr. Biol.">
        <title>Remodelling of the homeobox gene complement in the tunicate Oikopleura dioica.</title>
        <authorList>
            <person name="Edvardsen R.B."/>
            <person name="Seo H.C."/>
            <person name="Jensen M.F."/>
            <person name="Mialon A."/>
            <person name="Mikhaleva J."/>
            <person name="Bjordal M."/>
            <person name="Cartry J."/>
            <person name="Reinhardt R."/>
            <person name="Weissenbach J."/>
            <person name="Wincker P."/>
            <person name="Chourrout D."/>
        </authorList>
    </citation>
    <scope>NUCLEOTIDE SEQUENCE</scope>
</reference>
<feature type="DNA-binding region" description="Homeobox" evidence="10">
    <location>
        <begin position="110"/>
        <end position="169"/>
    </location>
</feature>
<sequence length="377" mass="42238">MNFFQNASTPTSSASGASSRVPYPGKNLILFHSLIQPNIEFDFSNQQTLGDPHSYYAFAQQLTKGLTPIQQQALYQQQQMAYAGQYANTGLSGLYGNPASSGYGSGPRKQRRERTTFTRAQLELLEELFEKTKYPDIFMREEMALKIGLPESRVQVWFKNRRAKFRQQNKSPKNNTSNAIVEKETEKSDVDSEKPSTPDVVDLNIRSSPNSSESPNSSGYDTLDSGKSINTAENLIEEAINSPDKIQVEYGIKREEQQADLSSIGEFNTVEQLKLDQSSDNASDDLTPLTTSSPKAEENITTEKVQTWSPVSSSQNQQQTTQPAFATAGESAPAQQQPSSYYDSVMYQQYYAQYMAQLQQQQAHAQTQESQWKFQAL</sequence>
<evidence type="ECO:0000256" key="12">
    <source>
        <dbReference type="SAM" id="MobiDB-lite"/>
    </source>
</evidence>
<comment type="function">
    <text evidence="7">Transcription factor that binds and transactivates the sequence 5'-TAATC[CA]-3' which is found upstream of several photoreceptor-specific genes, including the opsin genes. Acts synergistically with other transcription factors, such as NRL, RORB and RAX, to regulate photoreceptor cell-specific gene transcription. Essential for the maintenance of mammalian photoreceptors.</text>
</comment>
<feature type="compositionally biased region" description="Basic and acidic residues" evidence="12">
    <location>
        <begin position="181"/>
        <end position="196"/>
    </location>
</feature>
<evidence type="ECO:0000256" key="7">
    <source>
        <dbReference type="ARBA" id="ARBA00059127"/>
    </source>
</evidence>
<accession>Q5EVI8</accession>
<keyword evidence="4 10" id="KW-0238">DNA-binding</keyword>
<evidence type="ECO:0000256" key="2">
    <source>
        <dbReference type="ARBA" id="ARBA00022473"/>
    </source>
</evidence>